<evidence type="ECO:0000256" key="3">
    <source>
        <dbReference type="PROSITE-ProRule" id="PRU00339"/>
    </source>
</evidence>
<dbReference type="EMBL" id="CAADRA010005154">
    <property type="protein sequence ID" value="VFT86151.1"/>
    <property type="molecule type" value="Genomic_DNA"/>
</dbReference>
<dbReference type="Gene3D" id="1.25.40.10">
    <property type="entry name" value="Tetratricopeptide repeat domain"/>
    <property type="match status" value="2"/>
</dbReference>
<keyword evidence="1" id="KW-0677">Repeat</keyword>
<organism evidence="5 6">
    <name type="scientific">Aphanomyces stellatus</name>
    <dbReference type="NCBI Taxonomy" id="120398"/>
    <lineage>
        <taxon>Eukaryota</taxon>
        <taxon>Sar</taxon>
        <taxon>Stramenopiles</taxon>
        <taxon>Oomycota</taxon>
        <taxon>Saprolegniomycetes</taxon>
        <taxon>Saprolegniales</taxon>
        <taxon>Verrucalvaceae</taxon>
        <taxon>Aphanomyces</taxon>
    </lineage>
</organism>
<dbReference type="PROSITE" id="PS50005">
    <property type="entry name" value="TPR"/>
    <property type="match status" value="1"/>
</dbReference>
<dbReference type="InterPro" id="IPR019734">
    <property type="entry name" value="TPR_rpt"/>
</dbReference>
<name>A0A485KMS2_9STRA</name>
<dbReference type="OrthoDB" id="1926212at2759"/>
<dbReference type="SMART" id="SM00028">
    <property type="entry name" value="TPR"/>
    <property type="match status" value="3"/>
</dbReference>
<dbReference type="PANTHER" id="PTHR44858:SF1">
    <property type="entry name" value="UDP-N-ACETYLGLUCOSAMINE--PEPTIDE N-ACETYLGLUCOSAMINYLTRANSFERASE SPINDLY-RELATED"/>
    <property type="match status" value="1"/>
</dbReference>
<dbReference type="InterPro" id="IPR050498">
    <property type="entry name" value="Ycf3"/>
</dbReference>
<gene>
    <name evidence="5" type="primary">Aste57867_9268</name>
    <name evidence="4" type="ORF">As57867_009232</name>
    <name evidence="5" type="ORF">ASTE57867_9268</name>
</gene>
<dbReference type="Proteomes" id="UP000332933">
    <property type="component" value="Unassembled WGS sequence"/>
</dbReference>
<dbReference type="EMBL" id="VJMH01005133">
    <property type="protein sequence ID" value="KAF0700214.1"/>
    <property type="molecule type" value="Genomic_DNA"/>
</dbReference>
<evidence type="ECO:0000313" key="4">
    <source>
        <dbReference type="EMBL" id="KAF0700214.1"/>
    </source>
</evidence>
<evidence type="ECO:0000313" key="6">
    <source>
        <dbReference type="Proteomes" id="UP000332933"/>
    </source>
</evidence>
<feature type="repeat" description="TPR" evidence="3">
    <location>
        <begin position="106"/>
        <end position="139"/>
    </location>
</feature>
<keyword evidence="6" id="KW-1185">Reference proteome</keyword>
<dbReference type="InterPro" id="IPR011990">
    <property type="entry name" value="TPR-like_helical_dom_sf"/>
</dbReference>
<dbReference type="AlphaFoldDB" id="A0A485KMS2"/>
<evidence type="ECO:0000256" key="1">
    <source>
        <dbReference type="ARBA" id="ARBA00022737"/>
    </source>
</evidence>
<reference evidence="5 6" key="1">
    <citation type="submission" date="2019-03" db="EMBL/GenBank/DDBJ databases">
        <authorList>
            <person name="Gaulin E."/>
            <person name="Dumas B."/>
        </authorList>
    </citation>
    <scope>NUCLEOTIDE SEQUENCE [LARGE SCALE GENOMIC DNA]</scope>
    <source>
        <strain evidence="5">CBS 568.67</strain>
    </source>
</reference>
<dbReference type="SUPFAM" id="SSF48452">
    <property type="entry name" value="TPR-like"/>
    <property type="match status" value="1"/>
</dbReference>
<dbReference type="PANTHER" id="PTHR44858">
    <property type="entry name" value="TETRATRICOPEPTIDE REPEAT PROTEIN 6"/>
    <property type="match status" value="1"/>
</dbReference>
<protein>
    <submittedName>
        <fullName evidence="5">Aste57867_9268 protein</fullName>
    </submittedName>
</protein>
<dbReference type="Pfam" id="PF13432">
    <property type="entry name" value="TPR_16"/>
    <property type="match status" value="1"/>
</dbReference>
<dbReference type="Pfam" id="PF13181">
    <property type="entry name" value="TPR_8"/>
    <property type="match status" value="1"/>
</dbReference>
<proteinExistence type="predicted"/>
<keyword evidence="2 3" id="KW-0802">TPR repeat</keyword>
<sequence length="141" mass="15732">MGDLERAIADYTDALRLEPHNVAAYSNRGYAWRKLGRYDAAVDDYSAGTSSTFKQTCVSTPHAALRLDPKSTRTLSNRAYSYAKMGCLTESIADYTRVLDVERHNAYAYHNRAILYEKMGDTALAKQDFMTAMALDASKKG</sequence>
<evidence type="ECO:0000313" key="5">
    <source>
        <dbReference type="EMBL" id="VFT86151.1"/>
    </source>
</evidence>
<reference evidence="4" key="2">
    <citation type="submission" date="2019-06" db="EMBL/GenBank/DDBJ databases">
        <title>Genomics analysis of Aphanomyces spp. identifies a new class of oomycete effector associated with host adaptation.</title>
        <authorList>
            <person name="Gaulin E."/>
        </authorList>
    </citation>
    <scope>NUCLEOTIDE SEQUENCE</scope>
    <source>
        <strain evidence="4">CBS 578.67</strain>
    </source>
</reference>
<accession>A0A485KMS2</accession>
<evidence type="ECO:0000256" key="2">
    <source>
        <dbReference type="ARBA" id="ARBA00022803"/>
    </source>
</evidence>